<dbReference type="EMBL" id="VSRR010001110">
    <property type="protein sequence ID" value="MPC22651.1"/>
    <property type="molecule type" value="Genomic_DNA"/>
</dbReference>
<feature type="region of interest" description="Disordered" evidence="1">
    <location>
        <begin position="1"/>
        <end position="35"/>
    </location>
</feature>
<reference evidence="2 3" key="1">
    <citation type="submission" date="2019-05" db="EMBL/GenBank/DDBJ databases">
        <title>Another draft genome of Portunus trituberculatus and its Hox gene families provides insights of decapod evolution.</title>
        <authorList>
            <person name="Jeong J.-H."/>
            <person name="Song I."/>
            <person name="Kim S."/>
            <person name="Choi T."/>
            <person name="Kim D."/>
            <person name="Ryu S."/>
            <person name="Kim W."/>
        </authorList>
    </citation>
    <scope>NUCLEOTIDE SEQUENCE [LARGE SCALE GENOMIC DNA]</scope>
    <source>
        <tissue evidence="2">Muscle</tissue>
    </source>
</reference>
<keyword evidence="3" id="KW-1185">Reference proteome</keyword>
<organism evidence="2 3">
    <name type="scientific">Portunus trituberculatus</name>
    <name type="common">Swimming crab</name>
    <name type="synonym">Neptunus trituberculatus</name>
    <dbReference type="NCBI Taxonomy" id="210409"/>
    <lineage>
        <taxon>Eukaryota</taxon>
        <taxon>Metazoa</taxon>
        <taxon>Ecdysozoa</taxon>
        <taxon>Arthropoda</taxon>
        <taxon>Crustacea</taxon>
        <taxon>Multicrustacea</taxon>
        <taxon>Malacostraca</taxon>
        <taxon>Eumalacostraca</taxon>
        <taxon>Eucarida</taxon>
        <taxon>Decapoda</taxon>
        <taxon>Pleocyemata</taxon>
        <taxon>Brachyura</taxon>
        <taxon>Eubrachyura</taxon>
        <taxon>Portunoidea</taxon>
        <taxon>Portunidae</taxon>
        <taxon>Portuninae</taxon>
        <taxon>Portunus</taxon>
    </lineage>
</organism>
<evidence type="ECO:0000313" key="3">
    <source>
        <dbReference type="Proteomes" id="UP000324222"/>
    </source>
</evidence>
<evidence type="ECO:0000256" key="1">
    <source>
        <dbReference type="SAM" id="MobiDB-lite"/>
    </source>
</evidence>
<proteinExistence type="predicted"/>
<protein>
    <submittedName>
        <fullName evidence="2">Uncharacterized protein</fullName>
    </submittedName>
</protein>
<dbReference type="AlphaFoldDB" id="A0A5B7DM77"/>
<name>A0A5B7DM77_PORTR</name>
<dbReference type="Proteomes" id="UP000324222">
    <property type="component" value="Unassembled WGS sequence"/>
</dbReference>
<sequence length="80" mass="8261">MSPCRPRTAASRLTTAHIASPPPPSASPAIPGATGPREAAWLSIDTPKISLEVKIPPPQSGRVALNSTWKSVGLLVPGEN</sequence>
<accession>A0A5B7DM77</accession>
<comment type="caution">
    <text evidence="2">The sequence shown here is derived from an EMBL/GenBank/DDBJ whole genome shotgun (WGS) entry which is preliminary data.</text>
</comment>
<gene>
    <name evidence="2" type="ORF">E2C01_015671</name>
</gene>
<evidence type="ECO:0000313" key="2">
    <source>
        <dbReference type="EMBL" id="MPC22651.1"/>
    </source>
</evidence>